<feature type="domain" description="ABC transmembrane type-1" evidence="9">
    <location>
        <begin position="19"/>
        <end position="287"/>
    </location>
</feature>
<dbReference type="PROSITE" id="PS00211">
    <property type="entry name" value="ABC_TRANSPORTER_1"/>
    <property type="match status" value="1"/>
</dbReference>
<dbReference type="InterPro" id="IPR003593">
    <property type="entry name" value="AAA+_ATPase"/>
</dbReference>
<evidence type="ECO:0000256" key="6">
    <source>
        <dbReference type="ARBA" id="ARBA00023136"/>
    </source>
</evidence>
<evidence type="ECO:0000259" key="9">
    <source>
        <dbReference type="PROSITE" id="PS50929"/>
    </source>
</evidence>
<evidence type="ECO:0000256" key="4">
    <source>
        <dbReference type="ARBA" id="ARBA00022840"/>
    </source>
</evidence>
<dbReference type="OrthoDB" id="9806127at2"/>
<evidence type="ECO:0000313" key="11">
    <source>
        <dbReference type="Proteomes" id="UP000658656"/>
    </source>
</evidence>
<dbReference type="GO" id="GO:0034040">
    <property type="term" value="F:ATPase-coupled lipid transmembrane transporter activity"/>
    <property type="evidence" value="ECO:0007669"/>
    <property type="project" value="TreeGrafter"/>
</dbReference>
<name>A0A8H9J0H2_9PSEU</name>
<keyword evidence="2 7" id="KW-0812">Transmembrane</keyword>
<evidence type="ECO:0000256" key="7">
    <source>
        <dbReference type="SAM" id="Phobius"/>
    </source>
</evidence>
<dbReference type="GO" id="GO:0005524">
    <property type="term" value="F:ATP binding"/>
    <property type="evidence" value="ECO:0007669"/>
    <property type="project" value="UniProtKB-KW"/>
</dbReference>
<keyword evidence="11" id="KW-1185">Reference proteome</keyword>
<keyword evidence="3" id="KW-0547">Nucleotide-binding</keyword>
<keyword evidence="6 7" id="KW-0472">Membrane</keyword>
<dbReference type="Proteomes" id="UP000658656">
    <property type="component" value="Unassembled WGS sequence"/>
</dbReference>
<dbReference type="SUPFAM" id="SSF90123">
    <property type="entry name" value="ABC transporter transmembrane region"/>
    <property type="match status" value="1"/>
</dbReference>
<dbReference type="AlphaFoldDB" id="A0A8H9J0H2"/>
<dbReference type="SMART" id="SM00382">
    <property type="entry name" value="AAA"/>
    <property type="match status" value="1"/>
</dbReference>
<evidence type="ECO:0000256" key="3">
    <source>
        <dbReference type="ARBA" id="ARBA00022741"/>
    </source>
</evidence>
<keyword evidence="5 7" id="KW-1133">Transmembrane helix</keyword>
<keyword evidence="4 10" id="KW-0067">ATP-binding</keyword>
<dbReference type="EMBL" id="BNAV01000004">
    <property type="protein sequence ID" value="GHF55764.1"/>
    <property type="molecule type" value="Genomic_DNA"/>
</dbReference>
<organism evidence="10 11">
    <name type="scientific">Amycolatopsis bartoniae</name>
    <dbReference type="NCBI Taxonomy" id="941986"/>
    <lineage>
        <taxon>Bacteria</taxon>
        <taxon>Bacillati</taxon>
        <taxon>Actinomycetota</taxon>
        <taxon>Actinomycetes</taxon>
        <taxon>Pseudonocardiales</taxon>
        <taxon>Pseudonocardiaceae</taxon>
        <taxon>Amycolatopsis</taxon>
    </lineage>
</organism>
<proteinExistence type="predicted"/>
<feature type="transmembrane region" description="Helical" evidence="7">
    <location>
        <begin position="51"/>
        <end position="69"/>
    </location>
</feature>
<dbReference type="InterPro" id="IPR003439">
    <property type="entry name" value="ABC_transporter-like_ATP-bd"/>
</dbReference>
<accession>A0A8H9J0H2</accession>
<evidence type="ECO:0000313" key="10">
    <source>
        <dbReference type="EMBL" id="GHF55764.1"/>
    </source>
</evidence>
<dbReference type="InterPro" id="IPR036640">
    <property type="entry name" value="ABC1_TM_sf"/>
</dbReference>
<dbReference type="InterPro" id="IPR017871">
    <property type="entry name" value="ABC_transporter-like_CS"/>
</dbReference>
<dbReference type="GO" id="GO:0005886">
    <property type="term" value="C:plasma membrane"/>
    <property type="evidence" value="ECO:0007669"/>
    <property type="project" value="UniProtKB-SubCell"/>
</dbReference>
<protein>
    <submittedName>
        <fullName evidence="10">ABC transporter ATP-binding protein</fullName>
    </submittedName>
</protein>
<feature type="transmembrane region" description="Helical" evidence="7">
    <location>
        <begin position="14"/>
        <end position="39"/>
    </location>
</feature>
<dbReference type="InterPro" id="IPR039421">
    <property type="entry name" value="Type_1_exporter"/>
</dbReference>
<feature type="transmembrane region" description="Helical" evidence="7">
    <location>
        <begin position="237"/>
        <end position="260"/>
    </location>
</feature>
<dbReference type="GO" id="GO:0016887">
    <property type="term" value="F:ATP hydrolysis activity"/>
    <property type="evidence" value="ECO:0007669"/>
    <property type="project" value="InterPro"/>
</dbReference>
<dbReference type="PANTHER" id="PTHR24221">
    <property type="entry name" value="ATP-BINDING CASSETTE SUB-FAMILY B"/>
    <property type="match status" value="1"/>
</dbReference>
<feature type="domain" description="ABC transporter" evidence="8">
    <location>
        <begin position="300"/>
        <end position="533"/>
    </location>
</feature>
<evidence type="ECO:0000256" key="2">
    <source>
        <dbReference type="ARBA" id="ARBA00022692"/>
    </source>
</evidence>
<evidence type="ECO:0000256" key="5">
    <source>
        <dbReference type="ARBA" id="ARBA00022989"/>
    </source>
</evidence>
<dbReference type="GO" id="GO:0140359">
    <property type="term" value="F:ABC-type transporter activity"/>
    <property type="evidence" value="ECO:0007669"/>
    <property type="project" value="InterPro"/>
</dbReference>
<reference evidence="10" key="1">
    <citation type="journal article" date="2014" name="Int. J. Syst. Evol. Microbiol.">
        <title>Complete genome sequence of Corynebacterium casei LMG S-19264T (=DSM 44701T), isolated from a smear-ripened cheese.</title>
        <authorList>
            <consortium name="US DOE Joint Genome Institute (JGI-PGF)"/>
            <person name="Walter F."/>
            <person name="Albersmeier A."/>
            <person name="Kalinowski J."/>
            <person name="Ruckert C."/>
        </authorList>
    </citation>
    <scope>NUCLEOTIDE SEQUENCE</scope>
    <source>
        <strain evidence="10">CGMCC 4.7679</strain>
    </source>
</reference>
<feature type="transmembrane region" description="Helical" evidence="7">
    <location>
        <begin position="266"/>
        <end position="286"/>
    </location>
</feature>
<comment type="caution">
    <text evidence="10">The sequence shown here is derived from an EMBL/GenBank/DDBJ whole genome shotgun (WGS) entry which is preliminary data.</text>
</comment>
<dbReference type="Gene3D" id="3.40.50.300">
    <property type="entry name" value="P-loop containing nucleotide triphosphate hydrolases"/>
    <property type="match status" value="1"/>
</dbReference>
<dbReference type="Gene3D" id="1.20.1560.10">
    <property type="entry name" value="ABC transporter type 1, transmembrane domain"/>
    <property type="match status" value="1"/>
</dbReference>
<dbReference type="Pfam" id="PF00664">
    <property type="entry name" value="ABC_membrane"/>
    <property type="match status" value="1"/>
</dbReference>
<dbReference type="SUPFAM" id="SSF52540">
    <property type="entry name" value="P-loop containing nucleoside triphosphate hydrolases"/>
    <property type="match status" value="1"/>
</dbReference>
<comment type="subcellular location">
    <subcellularLocation>
        <location evidence="1">Cell membrane</location>
        <topology evidence="1">Multi-pass membrane protein</topology>
    </subcellularLocation>
</comment>
<dbReference type="PANTHER" id="PTHR24221:SF654">
    <property type="entry name" value="ATP-BINDING CASSETTE SUB-FAMILY B MEMBER 6"/>
    <property type="match status" value="1"/>
</dbReference>
<dbReference type="InterPro" id="IPR027417">
    <property type="entry name" value="P-loop_NTPase"/>
</dbReference>
<sequence>MTGDPLLVTATRLVWVRALFIVVVTAVATAAGLLLPSALAQAVDAAVSGRASLLPVVAVLALGVTGILAEVLGGVLTTSVTSTSTAWLRRKLADRLLALGLRSPFDEGDALSRLTGDCYSAGAIVSIVVQLGSSVVLSTGAVVLLGLLDWRLALVFLGSVPLALLTARAHLRHTADDVLTYQQVSGRLSARLLDAVRGLRTIAASGTADREADRVLRPLPELAAAGRGMWRTQARMVWRAALLLPAVELAVLIAAGFGVLAGRLTIGQVLAALGYVTLGMSLVRQIPLLTTLSRARSCARRIAEVLDAPAPEPGVLDAPEGDGVLEFDGLRIPGGSLVAVVGRSGAGKSTLAARLGGLAPGDVRLDGRPVGEISNARALVGYAFERPALIGATVADAVAFGTSAPRRAVRAACRQAQVHDLVVRLPDGYETPLAEAPLSGGEAQRLGLARAFVRRPRVLVLDDATASLDTVTESLVDSAVQESGSTRIVVTRRAATAARADLVLWLENGRIREADRHDVLWREPAYRAVFTEEAA</sequence>
<evidence type="ECO:0000259" key="8">
    <source>
        <dbReference type="PROSITE" id="PS50893"/>
    </source>
</evidence>
<dbReference type="PROSITE" id="PS50893">
    <property type="entry name" value="ABC_TRANSPORTER_2"/>
    <property type="match status" value="1"/>
</dbReference>
<dbReference type="InterPro" id="IPR011527">
    <property type="entry name" value="ABC1_TM_dom"/>
</dbReference>
<dbReference type="CDD" id="cd07346">
    <property type="entry name" value="ABC_6TM_exporters"/>
    <property type="match status" value="1"/>
</dbReference>
<gene>
    <name evidence="10" type="ORF">GCM10017566_31010</name>
</gene>
<feature type="transmembrane region" description="Helical" evidence="7">
    <location>
        <begin position="121"/>
        <end position="148"/>
    </location>
</feature>
<reference evidence="10" key="2">
    <citation type="submission" date="2020-09" db="EMBL/GenBank/DDBJ databases">
        <authorList>
            <person name="Sun Q."/>
            <person name="Zhou Y."/>
        </authorList>
    </citation>
    <scope>NUCLEOTIDE SEQUENCE</scope>
    <source>
        <strain evidence="10">CGMCC 4.7679</strain>
    </source>
</reference>
<dbReference type="PROSITE" id="PS50929">
    <property type="entry name" value="ABC_TM1F"/>
    <property type="match status" value="1"/>
</dbReference>
<dbReference type="Pfam" id="PF00005">
    <property type="entry name" value="ABC_tran"/>
    <property type="match status" value="1"/>
</dbReference>
<evidence type="ECO:0000256" key="1">
    <source>
        <dbReference type="ARBA" id="ARBA00004651"/>
    </source>
</evidence>
<dbReference type="RefSeq" id="WP_145935946.1">
    <property type="nucleotide sequence ID" value="NZ_BNAV01000004.1"/>
</dbReference>